<keyword evidence="2" id="KW-1185">Reference proteome</keyword>
<proteinExistence type="predicted"/>
<dbReference type="EMBL" id="JAPHNI010000990">
    <property type="protein sequence ID" value="KAJ8107166.1"/>
    <property type="molecule type" value="Genomic_DNA"/>
</dbReference>
<sequence>MQCQYEIRPNTHDVNPCPSAGIVAAVSASQLNHDDRPYDGDHAAPEYPQHCLASPLCLPDLKAPDPRVELAVADYAHDRTMRREQEVVEAHSRLRRFWVPMRILGSYGRRVQERRGGNSVHAEAEDVERGEVYGEAERRLARIVRDRLRVEAARLPAVTRDIAFAKASSSAEVMVGSSLVVEGATSKDTRVAIGRSGASDKGALLRLKEGGVAWRHRGRAPDFET</sequence>
<name>A0ACC2HVP5_9PLEO</name>
<organism evidence="1 2">
    <name type="scientific">Boeremia exigua</name>
    <dbReference type="NCBI Taxonomy" id="749465"/>
    <lineage>
        <taxon>Eukaryota</taxon>
        <taxon>Fungi</taxon>
        <taxon>Dikarya</taxon>
        <taxon>Ascomycota</taxon>
        <taxon>Pezizomycotina</taxon>
        <taxon>Dothideomycetes</taxon>
        <taxon>Pleosporomycetidae</taxon>
        <taxon>Pleosporales</taxon>
        <taxon>Pleosporineae</taxon>
        <taxon>Didymellaceae</taxon>
        <taxon>Boeremia</taxon>
    </lineage>
</organism>
<evidence type="ECO:0000313" key="1">
    <source>
        <dbReference type="EMBL" id="KAJ8107166.1"/>
    </source>
</evidence>
<protein>
    <submittedName>
        <fullName evidence="1">Uncharacterized protein</fullName>
    </submittedName>
</protein>
<dbReference type="Proteomes" id="UP001153331">
    <property type="component" value="Unassembled WGS sequence"/>
</dbReference>
<accession>A0ACC2HVP5</accession>
<evidence type="ECO:0000313" key="2">
    <source>
        <dbReference type="Proteomes" id="UP001153331"/>
    </source>
</evidence>
<reference evidence="1" key="1">
    <citation type="submission" date="2022-11" db="EMBL/GenBank/DDBJ databases">
        <title>Genome Sequence of Boeremia exigua.</title>
        <authorList>
            <person name="Buettner E."/>
        </authorList>
    </citation>
    <scope>NUCLEOTIDE SEQUENCE</scope>
    <source>
        <strain evidence="1">CU02</strain>
    </source>
</reference>
<comment type="caution">
    <text evidence="1">The sequence shown here is derived from an EMBL/GenBank/DDBJ whole genome shotgun (WGS) entry which is preliminary data.</text>
</comment>
<gene>
    <name evidence="1" type="ORF">OPT61_g9050</name>
</gene>